<gene>
    <name evidence="3" type="ORF">K8V35_08610</name>
</gene>
<dbReference type="InterPro" id="IPR027417">
    <property type="entry name" value="P-loop_NTPase"/>
</dbReference>
<dbReference type="GO" id="GO:0005524">
    <property type="term" value="F:ATP binding"/>
    <property type="evidence" value="ECO:0007669"/>
    <property type="project" value="InterPro"/>
</dbReference>
<dbReference type="Pfam" id="PF13091">
    <property type="entry name" value="PLDc_2"/>
    <property type="match status" value="1"/>
</dbReference>
<dbReference type="GO" id="GO:0016787">
    <property type="term" value="F:hydrolase activity"/>
    <property type="evidence" value="ECO:0007669"/>
    <property type="project" value="InterPro"/>
</dbReference>
<name>A0A921JDB3_9STAP</name>
<reference evidence="3" key="1">
    <citation type="journal article" date="2021" name="PeerJ">
        <title>Extensive microbial diversity within the chicken gut microbiome revealed by metagenomics and culture.</title>
        <authorList>
            <person name="Gilroy R."/>
            <person name="Ravi A."/>
            <person name="Getino M."/>
            <person name="Pursley I."/>
            <person name="Horton D.L."/>
            <person name="Alikhan N.F."/>
            <person name="Baker D."/>
            <person name="Gharbi K."/>
            <person name="Hall N."/>
            <person name="Watson M."/>
            <person name="Adriaenssens E.M."/>
            <person name="Foster-Nyarko E."/>
            <person name="Jarju S."/>
            <person name="Secka A."/>
            <person name="Antonio M."/>
            <person name="Oren A."/>
            <person name="Chaudhuri R.R."/>
            <person name="La Ragione R."/>
            <person name="Hildebrand F."/>
            <person name="Pallen M.J."/>
        </authorList>
    </citation>
    <scope>NUCLEOTIDE SEQUENCE</scope>
    <source>
        <strain evidence="3">6019</strain>
    </source>
</reference>
<feature type="domain" description="Helicase/UvrB N-terminal" evidence="1">
    <location>
        <begin position="224"/>
        <end position="270"/>
    </location>
</feature>
<dbReference type="Gene3D" id="3.40.50.300">
    <property type="entry name" value="P-loop containing nucleotide triphosphate hydrolases"/>
    <property type="match status" value="1"/>
</dbReference>
<feature type="domain" description="Phospholipase D-like" evidence="2">
    <location>
        <begin position="24"/>
        <end position="187"/>
    </location>
</feature>
<reference evidence="3" key="2">
    <citation type="submission" date="2021-09" db="EMBL/GenBank/DDBJ databases">
        <authorList>
            <person name="Gilroy R."/>
        </authorList>
    </citation>
    <scope>NUCLEOTIDE SEQUENCE</scope>
    <source>
        <strain evidence="3">6019</strain>
    </source>
</reference>
<dbReference type="AlphaFoldDB" id="A0A921JDB3"/>
<evidence type="ECO:0000259" key="1">
    <source>
        <dbReference type="Pfam" id="PF04851"/>
    </source>
</evidence>
<proteinExistence type="predicted"/>
<dbReference type="InterPro" id="IPR006935">
    <property type="entry name" value="Helicase/UvrB_N"/>
</dbReference>
<organism evidence="3 4">
    <name type="scientific">Aliicoccus persicus</name>
    <dbReference type="NCBI Taxonomy" id="930138"/>
    <lineage>
        <taxon>Bacteria</taxon>
        <taxon>Bacillati</taxon>
        <taxon>Bacillota</taxon>
        <taxon>Bacilli</taxon>
        <taxon>Bacillales</taxon>
        <taxon>Staphylococcaceae</taxon>
        <taxon>Aliicoccus</taxon>
    </lineage>
</organism>
<dbReference type="Gene3D" id="3.30.870.10">
    <property type="entry name" value="Endonuclease Chain A"/>
    <property type="match status" value="1"/>
</dbReference>
<evidence type="ECO:0000313" key="3">
    <source>
        <dbReference type="EMBL" id="HJE20399.1"/>
    </source>
</evidence>
<sequence>MVFISNKNVYISFEDDFLADFLKPNISKAKHYKRISGYFTSSFIDTIYEEIISSNYDNGLKIQIICSPDLPEEDKKKIIEGYDYKRIIENNILQTIDEISLNNLNISKISELIIKDILDIRFIINRDGSGIFHAKIGIFINNNGDEIGFTGSNNETAAAIKNNFEITHVVRDKQSLEIYHNTFDSLWNNKNSNVYTFKPTEKIINTFRETINEPKRRKSILDRITLHSYQNKALEKWIQNKYKGMLEMATGTGKTITALACHDHLLNKKKNLITL</sequence>
<comment type="caution">
    <text evidence="3">The sequence shown here is derived from an EMBL/GenBank/DDBJ whole genome shotgun (WGS) entry which is preliminary data.</text>
</comment>
<accession>A0A921JDB3</accession>
<dbReference type="GO" id="GO:0003677">
    <property type="term" value="F:DNA binding"/>
    <property type="evidence" value="ECO:0007669"/>
    <property type="project" value="InterPro"/>
</dbReference>
<dbReference type="SUPFAM" id="SSF52540">
    <property type="entry name" value="P-loop containing nucleoside triphosphate hydrolases"/>
    <property type="match status" value="1"/>
</dbReference>
<evidence type="ECO:0000313" key="4">
    <source>
        <dbReference type="Proteomes" id="UP000763505"/>
    </source>
</evidence>
<dbReference type="Pfam" id="PF04851">
    <property type="entry name" value="ResIII"/>
    <property type="match status" value="1"/>
</dbReference>
<evidence type="ECO:0000259" key="2">
    <source>
        <dbReference type="Pfam" id="PF13091"/>
    </source>
</evidence>
<protein>
    <submittedName>
        <fullName evidence="3">Phospholipase D-like domain-containing protein</fullName>
    </submittedName>
</protein>
<dbReference type="EMBL" id="DYYI01000094">
    <property type="protein sequence ID" value="HJE20399.1"/>
    <property type="molecule type" value="Genomic_DNA"/>
</dbReference>
<dbReference type="SUPFAM" id="SSF56024">
    <property type="entry name" value="Phospholipase D/nuclease"/>
    <property type="match status" value="1"/>
</dbReference>
<dbReference type="Proteomes" id="UP000763505">
    <property type="component" value="Unassembled WGS sequence"/>
</dbReference>
<dbReference type="InterPro" id="IPR025202">
    <property type="entry name" value="PLD-like_dom"/>
</dbReference>